<proteinExistence type="predicted"/>
<evidence type="ECO:0000313" key="2">
    <source>
        <dbReference type="Proteomes" id="UP000245207"/>
    </source>
</evidence>
<dbReference type="Pfam" id="PF13516">
    <property type="entry name" value="LRR_6"/>
    <property type="match status" value="1"/>
</dbReference>
<dbReference type="GO" id="GO:0031146">
    <property type="term" value="P:SCF-dependent proteasomal ubiquitin-dependent protein catabolic process"/>
    <property type="evidence" value="ECO:0007669"/>
    <property type="project" value="TreeGrafter"/>
</dbReference>
<dbReference type="SUPFAM" id="SSF52047">
    <property type="entry name" value="RNI-like"/>
    <property type="match status" value="1"/>
</dbReference>
<accession>A0A2U1MB68</accession>
<dbReference type="InterPro" id="IPR006553">
    <property type="entry name" value="Leu-rich_rpt_Cys-con_subtyp"/>
</dbReference>
<dbReference type="Gene3D" id="3.80.10.10">
    <property type="entry name" value="Ribonuclease Inhibitor"/>
    <property type="match status" value="1"/>
</dbReference>
<reference evidence="1 2" key="1">
    <citation type="journal article" date="2018" name="Mol. Plant">
        <title>The genome of Artemisia annua provides insight into the evolution of Asteraceae family and artemisinin biosynthesis.</title>
        <authorList>
            <person name="Shen Q."/>
            <person name="Zhang L."/>
            <person name="Liao Z."/>
            <person name="Wang S."/>
            <person name="Yan T."/>
            <person name="Shi P."/>
            <person name="Liu M."/>
            <person name="Fu X."/>
            <person name="Pan Q."/>
            <person name="Wang Y."/>
            <person name="Lv Z."/>
            <person name="Lu X."/>
            <person name="Zhang F."/>
            <person name="Jiang W."/>
            <person name="Ma Y."/>
            <person name="Chen M."/>
            <person name="Hao X."/>
            <person name="Li L."/>
            <person name="Tang Y."/>
            <person name="Lv G."/>
            <person name="Zhou Y."/>
            <person name="Sun X."/>
            <person name="Brodelius P.E."/>
            <person name="Rose J.K.C."/>
            <person name="Tang K."/>
        </authorList>
    </citation>
    <scope>NUCLEOTIDE SEQUENCE [LARGE SCALE GENOMIC DNA]</scope>
    <source>
        <strain evidence="2">cv. Huhao1</strain>
        <tissue evidence="1">Leaf</tissue>
    </source>
</reference>
<name>A0A2U1MB68_ARTAN</name>
<organism evidence="1 2">
    <name type="scientific">Artemisia annua</name>
    <name type="common">Sweet wormwood</name>
    <dbReference type="NCBI Taxonomy" id="35608"/>
    <lineage>
        <taxon>Eukaryota</taxon>
        <taxon>Viridiplantae</taxon>
        <taxon>Streptophyta</taxon>
        <taxon>Embryophyta</taxon>
        <taxon>Tracheophyta</taxon>
        <taxon>Spermatophyta</taxon>
        <taxon>Magnoliopsida</taxon>
        <taxon>eudicotyledons</taxon>
        <taxon>Gunneridae</taxon>
        <taxon>Pentapetalae</taxon>
        <taxon>asterids</taxon>
        <taxon>campanulids</taxon>
        <taxon>Asterales</taxon>
        <taxon>Asteraceae</taxon>
        <taxon>Asteroideae</taxon>
        <taxon>Anthemideae</taxon>
        <taxon>Artemisiinae</taxon>
        <taxon>Artemisia</taxon>
    </lineage>
</organism>
<dbReference type="PANTHER" id="PTHR13318">
    <property type="entry name" value="PARTNER OF PAIRED, ISOFORM B-RELATED"/>
    <property type="match status" value="1"/>
</dbReference>
<dbReference type="OrthoDB" id="550575at2759"/>
<sequence length="377" mass="41309">MDVGLQDHPSYITNLHNDSLYLIFEKLDMKVDQDSFGLTCHRFLDIQNSSSKCLELGYNGSSFMLDKLLKRFRKLESLSLKGCTYVFNSGLSRLQTCGSKLHTLYLVRVCLKNTGLSYIASGCPLLSVISICSCVITDKGLKILSESCKYLKDVELLPIECDSITDSGIQSLNQNCRQLRTLIIGCCPGIAGVGFQGCSPTLSCLIATNCALSSTGIADILSGGGLEYLNFGSVKCIGANGLAAIGLGFAANLKVLDLIHCSFVTDEVVLSISKGCPLLQEWNLSYCDKIGTSGWYPIGLYCSNLEIIHVNECYSFQNEALIALGNGCKRLSVIHMKNCPRIVSTEKDLIITQREGRKIIESEVSMIIPRWVYAIWP</sequence>
<dbReference type="SMART" id="SM00367">
    <property type="entry name" value="LRR_CC"/>
    <property type="match status" value="8"/>
</dbReference>
<dbReference type="InterPro" id="IPR032675">
    <property type="entry name" value="LRR_dom_sf"/>
</dbReference>
<dbReference type="AlphaFoldDB" id="A0A2U1MB68"/>
<dbReference type="STRING" id="35608.A0A2U1MB68"/>
<dbReference type="Proteomes" id="UP000245207">
    <property type="component" value="Unassembled WGS sequence"/>
</dbReference>
<protein>
    <submittedName>
        <fullName evidence="1">RNI-like superfamily protein</fullName>
    </submittedName>
</protein>
<gene>
    <name evidence="1" type="ORF">CTI12_AA397120</name>
</gene>
<dbReference type="GO" id="GO:0019005">
    <property type="term" value="C:SCF ubiquitin ligase complex"/>
    <property type="evidence" value="ECO:0007669"/>
    <property type="project" value="TreeGrafter"/>
</dbReference>
<evidence type="ECO:0000313" key="1">
    <source>
        <dbReference type="EMBL" id="PWA58442.1"/>
    </source>
</evidence>
<keyword evidence="2" id="KW-1185">Reference proteome</keyword>
<comment type="caution">
    <text evidence="1">The sequence shown here is derived from an EMBL/GenBank/DDBJ whole genome shotgun (WGS) entry which is preliminary data.</text>
</comment>
<dbReference type="InterPro" id="IPR001611">
    <property type="entry name" value="Leu-rich_rpt"/>
</dbReference>
<dbReference type="EMBL" id="PKPP01005896">
    <property type="protein sequence ID" value="PWA58442.1"/>
    <property type="molecule type" value="Genomic_DNA"/>
</dbReference>